<dbReference type="Pfam" id="PF00067">
    <property type="entry name" value="p450"/>
    <property type="match status" value="1"/>
</dbReference>
<dbReference type="EMBL" id="KZ559501">
    <property type="protein sequence ID" value="PLN85917.1"/>
    <property type="molecule type" value="Genomic_DNA"/>
</dbReference>
<dbReference type="PRINTS" id="PR00385">
    <property type="entry name" value="P450"/>
</dbReference>
<comment type="similarity">
    <text evidence="2 9">Belongs to the cytochrome P450 family.</text>
</comment>
<keyword evidence="5 9" id="KW-0560">Oxidoreductase</keyword>
<feature type="binding site" description="axial binding residue" evidence="8">
    <location>
        <position position="462"/>
    </location>
    <ligand>
        <name>heme</name>
        <dbReference type="ChEBI" id="CHEBI:30413"/>
    </ligand>
    <ligandPart>
        <name>Fe</name>
        <dbReference type="ChEBI" id="CHEBI:18248"/>
    </ligandPart>
</feature>
<evidence type="ECO:0000256" key="5">
    <source>
        <dbReference type="ARBA" id="ARBA00023002"/>
    </source>
</evidence>
<evidence type="ECO:0000256" key="9">
    <source>
        <dbReference type="RuleBase" id="RU000461"/>
    </source>
</evidence>
<evidence type="ECO:0000256" key="7">
    <source>
        <dbReference type="ARBA" id="ARBA00023033"/>
    </source>
</evidence>
<dbReference type="InterPro" id="IPR001128">
    <property type="entry name" value="Cyt_P450"/>
</dbReference>
<dbReference type="AlphaFoldDB" id="A0A2J5I7E1"/>
<evidence type="ECO:0000256" key="1">
    <source>
        <dbReference type="ARBA" id="ARBA00001971"/>
    </source>
</evidence>
<evidence type="ECO:0000256" key="6">
    <source>
        <dbReference type="ARBA" id="ARBA00023004"/>
    </source>
</evidence>
<accession>A0A2J5I7E1</accession>
<dbReference type="PROSITE" id="PS00086">
    <property type="entry name" value="CYTOCHROME_P450"/>
    <property type="match status" value="1"/>
</dbReference>
<organism evidence="10 11">
    <name type="scientific">Aspergillus taichungensis</name>
    <dbReference type="NCBI Taxonomy" id="482145"/>
    <lineage>
        <taxon>Eukaryota</taxon>
        <taxon>Fungi</taxon>
        <taxon>Dikarya</taxon>
        <taxon>Ascomycota</taxon>
        <taxon>Pezizomycotina</taxon>
        <taxon>Eurotiomycetes</taxon>
        <taxon>Eurotiomycetidae</taxon>
        <taxon>Eurotiales</taxon>
        <taxon>Aspergillaceae</taxon>
        <taxon>Aspergillus</taxon>
        <taxon>Aspergillus subgen. Circumdati</taxon>
    </lineage>
</organism>
<sequence length="518" mass="58872">MTLVRVLAAQLSGDGPYGPTALVIGAILIAVATRVAGKIIYNLYFHPLRDFPGPVLARATPLWTVLWELTGVLHIKTKEAHDRYGEVVRTEPNSLSYNSAQAWHDICDHRTTKGKALFEKDQEWHHCAPDGTWNIVGANGEEHRRLRRLLAHAFSEKSLKTQEVYLHNYVDLFISRLHQKVAEGNDVVNMVDWFNFMTFDVIGDLAFGEPFGLLKQGKTDRYLSSLFGFLDAEVYMRTATRLVAKPWLGFVRRLITPKRLQDDFLYTYEWARDRLTRRVASDTKRQDFVYHMLRGSSENVGPDGLTFSEMLTTSQLLILAGSETTSTFLSGMLCHLQLCPSALSRLTHEIRSAFTTKEEITYQRVIGLPYLHAVLEESLRIYPPVTGTVPRLAPEPGAMVCGKFVPGGTSLGMHHYSCSRSAANFSQPDTFIPERWLEDPDGQFSSDQKDAFQPFSYGPRNCIGKNLAYAEMKLIVASFFWNFDIQRQPGIEHWADQKTNMTWKKKPQYVKLIPRQSS</sequence>
<keyword evidence="11" id="KW-1185">Reference proteome</keyword>
<reference evidence="11" key="1">
    <citation type="submission" date="2017-12" db="EMBL/GenBank/DDBJ databases">
        <authorList>
            <consortium name="DOE Joint Genome Institute"/>
            <person name="Mondo S.J."/>
            <person name="Kjaerbolling I."/>
            <person name="Vesth T.C."/>
            <person name="Frisvad J.C."/>
            <person name="Nybo J.L."/>
            <person name="Theobald S."/>
            <person name="Kuo A."/>
            <person name="Bowyer P."/>
            <person name="Matsuda Y."/>
            <person name="Lyhne E.K."/>
            <person name="Kogle M.E."/>
            <person name="Clum A."/>
            <person name="Lipzen A."/>
            <person name="Salamov A."/>
            <person name="Ngan C.Y."/>
            <person name="Daum C."/>
            <person name="Chiniquy J."/>
            <person name="Barry K."/>
            <person name="LaButti K."/>
            <person name="Haridas S."/>
            <person name="Simmons B.A."/>
            <person name="Magnuson J.K."/>
            <person name="Mortensen U.H."/>
            <person name="Larsen T.O."/>
            <person name="Grigoriev I.V."/>
            <person name="Baker S.E."/>
            <person name="Andersen M.R."/>
            <person name="Nordberg H.P."/>
            <person name="Cantor M.N."/>
            <person name="Hua S.X."/>
        </authorList>
    </citation>
    <scope>NUCLEOTIDE SEQUENCE [LARGE SCALE GENOMIC DNA]</scope>
    <source>
        <strain evidence="11">IBT 19404</strain>
    </source>
</reference>
<dbReference type="InterPro" id="IPR050121">
    <property type="entry name" value="Cytochrome_P450_monoxygenase"/>
</dbReference>
<dbReference type="GO" id="GO:0016705">
    <property type="term" value="F:oxidoreductase activity, acting on paired donors, with incorporation or reduction of molecular oxygen"/>
    <property type="evidence" value="ECO:0007669"/>
    <property type="project" value="InterPro"/>
</dbReference>
<proteinExistence type="inferred from homology"/>
<dbReference type="InterPro" id="IPR002401">
    <property type="entry name" value="Cyt_P450_E_grp-I"/>
</dbReference>
<dbReference type="InterPro" id="IPR017972">
    <property type="entry name" value="Cyt_P450_CS"/>
</dbReference>
<protein>
    <submittedName>
        <fullName evidence="10">Putative cytochrome P450 monooxygenase</fullName>
    </submittedName>
</protein>
<gene>
    <name evidence="10" type="ORF">BDW42DRAFT_120542</name>
</gene>
<dbReference type="CDD" id="cd11058">
    <property type="entry name" value="CYP60B-like"/>
    <property type="match status" value="1"/>
</dbReference>
<evidence type="ECO:0000256" key="2">
    <source>
        <dbReference type="ARBA" id="ARBA00010617"/>
    </source>
</evidence>
<keyword evidence="4 8" id="KW-0479">Metal-binding</keyword>
<keyword evidence="6 8" id="KW-0408">Iron</keyword>
<dbReference type="GO" id="GO:0005506">
    <property type="term" value="F:iron ion binding"/>
    <property type="evidence" value="ECO:0007669"/>
    <property type="project" value="InterPro"/>
</dbReference>
<keyword evidence="3 8" id="KW-0349">Heme</keyword>
<comment type="cofactor">
    <cofactor evidence="1 8">
        <name>heme</name>
        <dbReference type="ChEBI" id="CHEBI:30413"/>
    </cofactor>
</comment>
<evidence type="ECO:0000256" key="8">
    <source>
        <dbReference type="PIRSR" id="PIRSR602401-1"/>
    </source>
</evidence>
<dbReference type="Proteomes" id="UP000235023">
    <property type="component" value="Unassembled WGS sequence"/>
</dbReference>
<dbReference type="InterPro" id="IPR036396">
    <property type="entry name" value="Cyt_P450_sf"/>
</dbReference>
<evidence type="ECO:0000256" key="4">
    <source>
        <dbReference type="ARBA" id="ARBA00022723"/>
    </source>
</evidence>
<dbReference type="OrthoDB" id="1470350at2759"/>
<dbReference type="GO" id="GO:0004497">
    <property type="term" value="F:monooxygenase activity"/>
    <property type="evidence" value="ECO:0007669"/>
    <property type="project" value="UniProtKB-KW"/>
</dbReference>
<dbReference type="PANTHER" id="PTHR24305">
    <property type="entry name" value="CYTOCHROME P450"/>
    <property type="match status" value="1"/>
</dbReference>
<evidence type="ECO:0000313" key="11">
    <source>
        <dbReference type="Proteomes" id="UP000235023"/>
    </source>
</evidence>
<dbReference type="GO" id="GO:0020037">
    <property type="term" value="F:heme binding"/>
    <property type="evidence" value="ECO:0007669"/>
    <property type="project" value="InterPro"/>
</dbReference>
<evidence type="ECO:0000313" key="10">
    <source>
        <dbReference type="EMBL" id="PLN85917.1"/>
    </source>
</evidence>
<name>A0A2J5I7E1_9EURO</name>
<dbReference type="Gene3D" id="1.10.630.10">
    <property type="entry name" value="Cytochrome P450"/>
    <property type="match status" value="1"/>
</dbReference>
<dbReference type="PRINTS" id="PR00463">
    <property type="entry name" value="EP450I"/>
</dbReference>
<keyword evidence="7 9" id="KW-0503">Monooxygenase</keyword>
<dbReference type="PANTHER" id="PTHR24305:SF29">
    <property type="entry name" value="BENZOATE-PARA-HYDROXYLASE"/>
    <property type="match status" value="1"/>
</dbReference>
<evidence type="ECO:0000256" key="3">
    <source>
        <dbReference type="ARBA" id="ARBA00022617"/>
    </source>
</evidence>
<dbReference type="SUPFAM" id="SSF48264">
    <property type="entry name" value="Cytochrome P450"/>
    <property type="match status" value="1"/>
</dbReference>